<dbReference type="PANTHER" id="PTHR36173:SF2">
    <property type="entry name" value="RIBONUCLEASE VAPC16"/>
    <property type="match status" value="1"/>
</dbReference>
<evidence type="ECO:0000313" key="1">
    <source>
        <dbReference type="EMBL" id="EQA80501.1"/>
    </source>
</evidence>
<gene>
    <name evidence="1" type="ORF">LEP1GSC193_4088</name>
</gene>
<dbReference type="Proteomes" id="UP000015445">
    <property type="component" value="Unassembled WGS sequence"/>
</dbReference>
<sequence>MWEISLKFRLGKFNLFGIKPGDILSYLKKLNINSIELSSEDASSYHKRKENFHRDPFGRMLLWQCISKKYTLISKDSVMKKYKISGLKTVW</sequence>
<protein>
    <submittedName>
        <fullName evidence="1">Toxin-antitoxin system, toxin component, PIN family</fullName>
    </submittedName>
</protein>
<organism evidence="1 2">
    <name type="scientific">Leptospira alstonii serovar Pingchang str. 80-412</name>
    <dbReference type="NCBI Taxonomy" id="1218564"/>
    <lineage>
        <taxon>Bacteria</taxon>
        <taxon>Pseudomonadati</taxon>
        <taxon>Spirochaetota</taxon>
        <taxon>Spirochaetia</taxon>
        <taxon>Leptospirales</taxon>
        <taxon>Leptospiraceae</taxon>
        <taxon>Leptospira</taxon>
    </lineage>
</organism>
<evidence type="ECO:0000313" key="2">
    <source>
        <dbReference type="Proteomes" id="UP000015445"/>
    </source>
</evidence>
<proteinExistence type="predicted"/>
<name>T0G0W4_9LEPT</name>
<comment type="caution">
    <text evidence="1">The sequence shown here is derived from an EMBL/GenBank/DDBJ whole genome shotgun (WGS) entry which is preliminary data.</text>
</comment>
<dbReference type="InterPro" id="IPR052919">
    <property type="entry name" value="TA_system_RNase"/>
</dbReference>
<reference evidence="1" key="1">
    <citation type="submission" date="2013-05" db="EMBL/GenBank/DDBJ databases">
        <authorList>
            <person name="Harkins D.M."/>
            <person name="Durkin A.S."/>
            <person name="Brinkac L.M."/>
            <person name="Haft D.H."/>
            <person name="Selengut J.D."/>
            <person name="Sanka R."/>
            <person name="DePew J."/>
            <person name="Purushe J."/>
            <person name="Galloway R.L."/>
            <person name="Vinetz J.M."/>
            <person name="Sutton G.G."/>
            <person name="Nierman W.C."/>
            <person name="Fouts D.E."/>
        </authorList>
    </citation>
    <scope>NUCLEOTIDE SEQUENCE [LARGE SCALE GENOMIC DNA]</scope>
    <source>
        <strain evidence="1">80-412</strain>
    </source>
</reference>
<keyword evidence="2" id="KW-1185">Reference proteome</keyword>
<dbReference type="AlphaFoldDB" id="T0G0W4"/>
<dbReference type="PANTHER" id="PTHR36173">
    <property type="entry name" value="RIBONUCLEASE VAPC16-RELATED"/>
    <property type="match status" value="1"/>
</dbReference>
<dbReference type="EMBL" id="AOHD02000037">
    <property type="protein sequence ID" value="EQA80501.1"/>
    <property type="molecule type" value="Genomic_DNA"/>
</dbReference>
<accession>T0G0W4</accession>